<keyword evidence="8" id="KW-0804">Transcription</keyword>
<keyword evidence="5" id="KW-0862">Zinc</keyword>
<evidence type="ECO:0000256" key="7">
    <source>
        <dbReference type="ARBA" id="ARBA00023125"/>
    </source>
</evidence>
<evidence type="ECO:0000256" key="10">
    <source>
        <dbReference type="SAM" id="MobiDB-lite"/>
    </source>
</evidence>
<dbReference type="AlphaFoldDB" id="A0A096PA81"/>
<feature type="domain" description="Rrn7/TAF1B N-terminal cyclin" evidence="11">
    <location>
        <begin position="108"/>
        <end position="240"/>
    </location>
</feature>
<name>A0A096PA81_OSTTA</name>
<evidence type="ECO:0000313" key="14">
    <source>
        <dbReference type="Proteomes" id="UP000009170"/>
    </source>
</evidence>
<dbReference type="GO" id="GO:0042790">
    <property type="term" value="P:nucleolar large rRNA transcription by RNA polymerase I"/>
    <property type="evidence" value="ECO:0007669"/>
    <property type="project" value="TreeGrafter"/>
</dbReference>
<proteinExistence type="inferred from homology"/>
<keyword evidence="9" id="KW-0539">Nucleus</keyword>
<evidence type="ECO:0000259" key="11">
    <source>
        <dbReference type="Pfam" id="PF20644"/>
    </source>
</evidence>
<evidence type="ECO:0000256" key="3">
    <source>
        <dbReference type="ARBA" id="ARBA00022723"/>
    </source>
</evidence>
<sequence length="782" mass="87781">MSAEVDIACAVCRARGVDVFEPSDAGFLVCARCGTQSQHQAQELGLASDDENELFLGAGGGGNRRRGLRYRKVHRQSDGASRARSIGVHEGVRRRDAWKAFEAYASAFQTTLERQTRALALVVDEDGNWLREEVREVWDRYVRACGAMEAMGSQRSKAETETEMETETETETENMQEEEMDDRARGNRRQKMSTTRKLTKRLPLSMTLGILYLACARRRAALLPLDLAKMAEDGTIPYLNVRGMIRETYGEEIFATLPRDDAFAIDAGRKHMPRPDKIVAAAAYAAEKIGVELPPINAAALLGRFVGALNLGDDVLIAAQRVLTVYLSPHLRYGYGKHTPESTLMAYVVVALKFLYGLDGRTKTKGLPRNKKKTTFVSPPAVAPVSTRGWTAWARAVSNLGAPSRSWTEAEIIALDSEERDRYLRFVYHEQIDDRVLPFPFDRIEAKLLKMVPHRRLNGDTRLAHVTPPAPVRTENDDLLNFVRDKRALAELYERRVRFNTALAVYDARDFAEKHDTHYDQFGARRSQLEADVASRAGGTALRKDTTTSERNLIASLVARMMQGSKTDMMNLVGGDKAAAQVRLTAFVRQIVAKTLPRNVVFNGSKRQCESIARSCVKSVDEEDKALAAYFPGTRKGRKERELHGAVKVALEDIAAEQRLSDAVSKFAVDGQVYDASSKELAATCAKLICTRSASFYLPASSSELVSSPREYMEVVEAIAQYMWIVPESLHDSVKELEFVLFRIEEFLRVEEETRVRIAKEEERKLRDLCKSAPERKKVRRR</sequence>
<dbReference type="EMBL" id="CAID01000015">
    <property type="protein sequence ID" value="CEG01837.1"/>
    <property type="molecule type" value="Genomic_DNA"/>
</dbReference>
<dbReference type="STRING" id="70448.A0A096PA81"/>
<dbReference type="Pfam" id="PF20644">
    <property type="entry name" value="Rrn7_cyclin_N"/>
    <property type="match status" value="1"/>
</dbReference>
<dbReference type="InterPro" id="IPR033599">
    <property type="entry name" value="TAF1B/Rrn7"/>
</dbReference>
<protein>
    <submittedName>
        <fullName evidence="13">Transcription initiation factor Rrn7</fullName>
    </submittedName>
</protein>
<dbReference type="GeneID" id="9830760"/>
<keyword evidence="3" id="KW-0479">Metal-binding</keyword>
<keyword evidence="14" id="KW-1185">Reference proteome</keyword>
<organism evidence="13 14">
    <name type="scientific">Ostreococcus tauri</name>
    <name type="common">Marine green alga</name>
    <dbReference type="NCBI Taxonomy" id="70448"/>
    <lineage>
        <taxon>Eukaryota</taxon>
        <taxon>Viridiplantae</taxon>
        <taxon>Chlorophyta</taxon>
        <taxon>Mamiellophyceae</taxon>
        <taxon>Mamiellales</taxon>
        <taxon>Bathycoccaceae</taxon>
        <taxon>Ostreococcus</taxon>
    </lineage>
</organism>
<keyword evidence="6" id="KW-0805">Transcription regulation</keyword>
<comment type="caution">
    <text evidence="13">The sequence shown here is derived from an EMBL/GenBank/DDBJ whole genome shotgun (WGS) entry which is preliminary data.</text>
</comment>
<feature type="compositionally biased region" description="Acidic residues" evidence="10">
    <location>
        <begin position="161"/>
        <end position="181"/>
    </location>
</feature>
<keyword evidence="4" id="KW-0863">Zinc-finger</keyword>
<dbReference type="PANTHER" id="PTHR31576">
    <property type="entry name" value="TATA BOX-BINDING PROTEIN-ASSOCIATED FACTOR RNA POLYMERASE I SUBUNIT B"/>
    <property type="match status" value="1"/>
</dbReference>
<evidence type="ECO:0000256" key="1">
    <source>
        <dbReference type="ARBA" id="ARBA00004604"/>
    </source>
</evidence>
<reference evidence="14" key="1">
    <citation type="journal article" date="2006" name="Proc. Natl. Acad. Sci. U.S.A.">
        <title>Genome analysis of the smallest free-living eukaryote Ostreococcus tauri unveils many unique features.</title>
        <authorList>
            <person name="Derelle E."/>
            <person name="Ferraz C."/>
            <person name="Rombauts S."/>
            <person name="Rouze P."/>
            <person name="Worden A.Z."/>
            <person name="Robbens S."/>
            <person name="Partensky F."/>
            <person name="Degroeve S."/>
            <person name="Echeynie S."/>
            <person name="Cooke R."/>
            <person name="Saeys Y."/>
            <person name="Wuyts J."/>
            <person name="Jabbari K."/>
            <person name="Bowler C."/>
            <person name="Panaud O."/>
            <person name="Piegu B."/>
            <person name="Ball S.G."/>
            <person name="Ral J.-P."/>
            <person name="Bouget F.-Y."/>
            <person name="Piganeau G."/>
            <person name="De Baets B."/>
            <person name="Picard A."/>
            <person name="Delseny M."/>
            <person name="Demaille J."/>
            <person name="Van de Peer Y."/>
            <person name="Moreau H."/>
        </authorList>
    </citation>
    <scope>NUCLEOTIDE SEQUENCE [LARGE SCALE GENOMIC DNA]</scope>
    <source>
        <strain evidence="14">OTTH 0595 / CCAP 157/2 / RCC745</strain>
    </source>
</reference>
<dbReference type="GO" id="GO:0070860">
    <property type="term" value="C:RNA polymerase I core factor complex"/>
    <property type="evidence" value="ECO:0007669"/>
    <property type="project" value="InterPro"/>
</dbReference>
<dbReference type="InParanoid" id="A0A096PA81"/>
<dbReference type="GO" id="GO:0008270">
    <property type="term" value="F:zinc ion binding"/>
    <property type="evidence" value="ECO:0007669"/>
    <property type="project" value="UniProtKB-KW"/>
</dbReference>
<dbReference type="OrthoDB" id="428577at2759"/>
<keyword evidence="7" id="KW-0238">DNA-binding</keyword>
<dbReference type="InterPro" id="IPR048538">
    <property type="entry name" value="Rrn7_cyclin_C"/>
</dbReference>
<evidence type="ECO:0000256" key="9">
    <source>
        <dbReference type="ARBA" id="ARBA00023242"/>
    </source>
</evidence>
<gene>
    <name evidence="13" type="ORF">OT_ostta15g02330</name>
</gene>
<evidence type="ECO:0000256" key="6">
    <source>
        <dbReference type="ARBA" id="ARBA00023015"/>
    </source>
</evidence>
<dbReference type="Proteomes" id="UP000009170">
    <property type="component" value="Unassembled WGS sequence"/>
</dbReference>
<comment type="subcellular location">
    <subcellularLocation>
        <location evidence="1">Nucleus</location>
        <location evidence="1">Nucleolus</location>
    </subcellularLocation>
</comment>
<dbReference type="RefSeq" id="XP_022841196.1">
    <property type="nucleotide sequence ID" value="XM_022982442.1"/>
</dbReference>
<evidence type="ECO:0000256" key="2">
    <source>
        <dbReference type="ARBA" id="ARBA00006899"/>
    </source>
</evidence>
<dbReference type="InterPro" id="IPR048540">
    <property type="entry name" value="Rrn7_cyclin_N"/>
</dbReference>
<reference evidence="13 14" key="2">
    <citation type="journal article" date="2014" name="BMC Genomics">
        <title>An improved genome of the model marine alga Ostreococcus tauri unfolds by assessing Illumina de novo assemblies.</title>
        <authorList>
            <person name="Blanc-Mathieu R."/>
            <person name="Verhelst B."/>
            <person name="Derelle E."/>
            <person name="Rombauts S."/>
            <person name="Bouget F.Y."/>
            <person name="Carre I."/>
            <person name="Chateau A."/>
            <person name="Eyre-Walker A."/>
            <person name="Grimsley N."/>
            <person name="Moreau H."/>
            <person name="Piegu B."/>
            <person name="Rivals E."/>
            <person name="Schackwitz W."/>
            <person name="Van de Peer Y."/>
            <person name="Piganeau G."/>
        </authorList>
    </citation>
    <scope>NUCLEOTIDE SEQUENCE [LARGE SCALE GENOMIC DNA]</scope>
    <source>
        <strain evidence="14">OTTH 0595 / CCAP 157/2 / RCC745</strain>
    </source>
</reference>
<feature type="region of interest" description="Disordered" evidence="10">
    <location>
        <begin position="152"/>
        <end position="196"/>
    </location>
</feature>
<evidence type="ECO:0000313" key="13">
    <source>
        <dbReference type="EMBL" id="CEG01837.1"/>
    </source>
</evidence>
<dbReference type="PANTHER" id="PTHR31576:SF2">
    <property type="entry name" value="TATA BOX-BINDING PROTEIN-ASSOCIATED FACTOR RNA POLYMERASE I SUBUNIT B"/>
    <property type="match status" value="1"/>
</dbReference>
<evidence type="ECO:0000256" key="4">
    <source>
        <dbReference type="ARBA" id="ARBA00022771"/>
    </source>
</evidence>
<evidence type="ECO:0000259" key="12">
    <source>
        <dbReference type="Pfam" id="PF20645"/>
    </source>
</evidence>
<dbReference type="KEGG" id="ota:OT_ostta15g02330"/>
<feature type="domain" description="Rrn7/TAF1B C-terminal cyclin" evidence="12">
    <location>
        <begin position="281"/>
        <end position="429"/>
    </location>
</feature>
<evidence type="ECO:0000256" key="8">
    <source>
        <dbReference type="ARBA" id="ARBA00023163"/>
    </source>
</evidence>
<dbReference type="Pfam" id="PF20645">
    <property type="entry name" value="Rrn7_cyclin_C"/>
    <property type="match status" value="1"/>
</dbReference>
<dbReference type="GO" id="GO:0001164">
    <property type="term" value="F:RNA polymerase I core promoter sequence-specific DNA binding"/>
    <property type="evidence" value="ECO:0007669"/>
    <property type="project" value="InterPro"/>
</dbReference>
<evidence type="ECO:0000256" key="5">
    <source>
        <dbReference type="ARBA" id="ARBA00022833"/>
    </source>
</evidence>
<comment type="similarity">
    <text evidence="2">Belongs to the RRN7/TAF1B family.</text>
</comment>
<accession>A0A096PA81</accession>